<comment type="caution">
    <text evidence="2">The sequence shown here is derived from an EMBL/GenBank/DDBJ whole genome shotgun (WGS) entry which is preliminary data.</text>
</comment>
<dbReference type="EMBL" id="CAHIKZ030000761">
    <property type="protein sequence ID" value="CAE1237390.1"/>
    <property type="molecule type" value="Genomic_DNA"/>
</dbReference>
<reference evidence="2" key="1">
    <citation type="submission" date="2021-01" db="EMBL/GenBank/DDBJ databases">
        <authorList>
            <person name="Li R."/>
            <person name="Bekaert M."/>
        </authorList>
    </citation>
    <scope>NUCLEOTIDE SEQUENCE</scope>
    <source>
        <strain evidence="2">Farmed</strain>
    </source>
</reference>
<dbReference type="Pfam" id="PF07527">
    <property type="entry name" value="Hairy_orange"/>
    <property type="match status" value="1"/>
</dbReference>
<protein>
    <recommendedName>
        <fullName evidence="1">Orange domain-containing protein</fullName>
    </recommendedName>
</protein>
<sequence length="213" mass="23031">MGYNECMQEVIRYMTDVEGIDTNDSRCVRIVSYLQTRFRPDASINTGTVYRDTINRVASQVTRMQYGTGASLPCTGASIRSLHRYNPYVPQASHGASYLNMSSPTAVVTPATSCSGRMTTNTPTNSNGVLFSRNSHVAGSSAFPVQSTHNPKPLLTSALSNSTNLPGFLFTANSDMMRSVADNNKVTGAIMSEIQPQIPAKHGLRTSPLTSKI</sequence>
<dbReference type="SUPFAM" id="SSF158457">
    <property type="entry name" value="Orange domain-like"/>
    <property type="match status" value="1"/>
</dbReference>
<dbReference type="Gene3D" id="6.10.250.980">
    <property type="match status" value="1"/>
</dbReference>
<dbReference type="AlphaFoldDB" id="A0A812BI87"/>
<evidence type="ECO:0000259" key="1">
    <source>
        <dbReference type="PROSITE" id="PS51054"/>
    </source>
</evidence>
<gene>
    <name evidence="2" type="ORF">SPHA_20736</name>
</gene>
<accession>A0A812BI87</accession>
<dbReference type="GO" id="GO:0003677">
    <property type="term" value="F:DNA binding"/>
    <property type="evidence" value="ECO:0007669"/>
    <property type="project" value="InterPro"/>
</dbReference>
<name>A0A812BI87_ACAPH</name>
<organism evidence="2 3">
    <name type="scientific">Acanthosepion pharaonis</name>
    <name type="common">Pharaoh cuttlefish</name>
    <name type="synonym">Sepia pharaonis</name>
    <dbReference type="NCBI Taxonomy" id="158019"/>
    <lineage>
        <taxon>Eukaryota</taxon>
        <taxon>Metazoa</taxon>
        <taxon>Spiralia</taxon>
        <taxon>Lophotrochozoa</taxon>
        <taxon>Mollusca</taxon>
        <taxon>Cephalopoda</taxon>
        <taxon>Coleoidea</taxon>
        <taxon>Decapodiformes</taxon>
        <taxon>Sepiida</taxon>
        <taxon>Sepiina</taxon>
        <taxon>Sepiidae</taxon>
        <taxon>Acanthosepion</taxon>
    </lineage>
</organism>
<dbReference type="OrthoDB" id="6371181at2759"/>
<dbReference type="InterPro" id="IPR003650">
    <property type="entry name" value="Orange_dom"/>
</dbReference>
<keyword evidence="3" id="KW-1185">Reference proteome</keyword>
<dbReference type="Proteomes" id="UP000597762">
    <property type="component" value="Unassembled WGS sequence"/>
</dbReference>
<dbReference type="GO" id="GO:0006355">
    <property type="term" value="P:regulation of DNA-templated transcription"/>
    <property type="evidence" value="ECO:0007669"/>
    <property type="project" value="InterPro"/>
</dbReference>
<feature type="domain" description="Orange" evidence="1">
    <location>
        <begin position="1"/>
        <end position="34"/>
    </location>
</feature>
<proteinExistence type="predicted"/>
<evidence type="ECO:0000313" key="2">
    <source>
        <dbReference type="EMBL" id="CAE1237390.1"/>
    </source>
</evidence>
<dbReference type="PROSITE" id="PS51054">
    <property type="entry name" value="ORANGE"/>
    <property type="match status" value="1"/>
</dbReference>
<evidence type="ECO:0000313" key="3">
    <source>
        <dbReference type="Proteomes" id="UP000597762"/>
    </source>
</evidence>